<dbReference type="Proteomes" id="UP001234297">
    <property type="component" value="Chromosome 1"/>
</dbReference>
<protein>
    <submittedName>
        <fullName evidence="1">Uncharacterized protein</fullName>
    </submittedName>
</protein>
<comment type="caution">
    <text evidence="1">The sequence shown here is derived from an EMBL/GenBank/DDBJ whole genome shotgun (WGS) entry which is preliminary data.</text>
</comment>
<evidence type="ECO:0000313" key="2">
    <source>
        <dbReference type="Proteomes" id="UP001234297"/>
    </source>
</evidence>
<gene>
    <name evidence="1" type="ORF">MRB53_003425</name>
</gene>
<keyword evidence="2" id="KW-1185">Reference proteome</keyword>
<proteinExistence type="predicted"/>
<dbReference type="EMBL" id="CM056809">
    <property type="protein sequence ID" value="KAJ8650402.1"/>
    <property type="molecule type" value="Genomic_DNA"/>
</dbReference>
<accession>A0ACC2MZN5</accession>
<reference evidence="1 2" key="1">
    <citation type="journal article" date="2022" name="Hortic Res">
        <title>A haplotype resolved chromosomal level avocado genome allows analysis of novel avocado genes.</title>
        <authorList>
            <person name="Nath O."/>
            <person name="Fletcher S.J."/>
            <person name="Hayward A."/>
            <person name="Shaw L.M."/>
            <person name="Masouleh A.K."/>
            <person name="Furtado A."/>
            <person name="Henry R.J."/>
            <person name="Mitter N."/>
        </authorList>
    </citation>
    <scope>NUCLEOTIDE SEQUENCE [LARGE SCALE GENOMIC DNA]</scope>
    <source>
        <strain evidence="2">cv. Hass</strain>
    </source>
</reference>
<organism evidence="1 2">
    <name type="scientific">Persea americana</name>
    <name type="common">Avocado</name>
    <dbReference type="NCBI Taxonomy" id="3435"/>
    <lineage>
        <taxon>Eukaryota</taxon>
        <taxon>Viridiplantae</taxon>
        <taxon>Streptophyta</taxon>
        <taxon>Embryophyta</taxon>
        <taxon>Tracheophyta</taxon>
        <taxon>Spermatophyta</taxon>
        <taxon>Magnoliopsida</taxon>
        <taxon>Magnoliidae</taxon>
        <taxon>Laurales</taxon>
        <taxon>Lauraceae</taxon>
        <taxon>Persea</taxon>
    </lineage>
</organism>
<evidence type="ECO:0000313" key="1">
    <source>
        <dbReference type="EMBL" id="KAJ8650402.1"/>
    </source>
</evidence>
<sequence length="252" mass="28496">MRIRGPSSNPSSFCPHISPSSSSSLVSCSENYLLSDDEKTHCEGLDLLVKAAQHVAGNVLFDVPLIQRKVVSGGKNDFKLNKADGSEIENEESEEKKNVEIEVVSKPGRQKRQLSLPSKYHDSVLQPWKRQTRPKRSIAIERENYLLSDREKTHCEGLDLLVKAAHHVAGNVLFDVSLIQRTAVSGGKKAVLSEIEKEEPKEKKDVEIEVVSKPERQKRQLSLPSKYHDSVLQPWKRQTRRRKTIEIERGSD</sequence>
<name>A0ACC2MZN5_PERAE</name>